<evidence type="ECO:0000256" key="1">
    <source>
        <dbReference type="SAM" id="Phobius"/>
    </source>
</evidence>
<feature type="transmembrane region" description="Helical" evidence="1">
    <location>
        <begin position="239"/>
        <end position="268"/>
    </location>
</feature>
<dbReference type="EMBL" id="BDQX01000430">
    <property type="protein sequence ID" value="GBG11860.1"/>
    <property type="molecule type" value="Genomic_DNA"/>
</dbReference>
<protein>
    <submittedName>
        <fullName evidence="2">Uncharacterized protein</fullName>
    </submittedName>
</protein>
<dbReference type="AlphaFoldDB" id="A0A2R5EYW4"/>
<feature type="transmembrane region" description="Helical" evidence="1">
    <location>
        <begin position="16"/>
        <end position="35"/>
    </location>
</feature>
<evidence type="ECO:0000313" key="3">
    <source>
        <dbReference type="Proteomes" id="UP000245202"/>
    </source>
</evidence>
<organism evidence="2 3">
    <name type="scientific">Paenibacillus agaridevorans</name>
    <dbReference type="NCBI Taxonomy" id="171404"/>
    <lineage>
        <taxon>Bacteria</taxon>
        <taxon>Bacillati</taxon>
        <taxon>Bacillota</taxon>
        <taxon>Bacilli</taxon>
        <taxon>Bacillales</taxon>
        <taxon>Paenibacillaceae</taxon>
        <taxon>Paenibacillus</taxon>
    </lineage>
</organism>
<keyword evidence="1" id="KW-1133">Transmembrane helix</keyword>
<accession>A0A2R5EYW4</accession>
<reference evidence="2 3" key="1">
    <citation type="submission" date="2017-08" db="EMBL/GenBank/DDBJ databases">
        <title>Substantial Increase in Enzyme Production by Combined Drug-Resistance Mutations in Paenibacillus agaridevorans.</title>
        <authorList>
            <person name="Tanaka Y."/>
            <person name="Funane K."/>
            <person name="Hosaka T."/>
            <person name="Shiwa Y."/>
            <person name="Fujita N."/>
            <person name="Miyazaki T."/>
            <person name="Yoshikawa H."/>
            <person name="Murakami K."/>
            <person name="Kasahara K."/>
            <person name="Inaoka T."/>
            <person name="Hiraga Y."/>
            <person name="Ochi K."/>
        </authorList>
    </citation>
    <scope>NUCLEOTIDE SEQUENCE [LARGE SCALE GENOMIC DNA]</scope>
    <source>
        <strain evidence="2 3">T-3040</strain>
    </source>
</reference>
<feature type="transmembrane region" description="Helical" evidence="1">
    <location>
        <begin position="280"/>
        <end position="298"/>
    </location>
</feature>
<dbReference type="RefSeq" id="WP_108996062.1">
    <property type="nucleotide sequence ID" value="NZ_BDQX01000430.1"/>
</dbReference>
<gene>
    <name evidence="2" type="ORF">PAT3040_06710</name>
</gene>
<dbReference type="Proteomes" id="UP000245202">
    <property type="component" value="Unassembled WGS sequence"/>
</dbReference>
<keyword evidence="1" id="KW-0472">Membrane</keyword>
<sequence length="493" mass="55644">MTTKVGQAEVYRKMNWRLLIAALLAVGAIATLWLYGNRSDAIYERVMSRQGYDTTLVKEGISTTFLLKPEWIPERVGEENKLNVVLEKKFNTTILLESVTKQNNDIYVQLTAIPSMSLRAGRYLTSSLLLDNGSFTRSGAVERWQVTDNSGRDLLIGGYGSSEGPSNMAGVSFDIANEGVLKEGVTISYAGHNLYGYRQHDSGLIASAWLPFSGIAVLIVLFLLYWRREEEERGLGWNLAGYTLLGCFTFSINTIKLPLGFLVYLLFFRKPVPNARIKRNAALLGLTIYATGLLWPAISEEVGWRERDVRMEAIPYEALGMEGIWRSVLAETSVTDQAKISSFELVRTKEGDVLKAEFRLVDRVNDEFVFSEVVYDGEVERIKYSPRGSSDTWLQYNEGMYAALFFERFEKLRMLDWRPSGEDAYVMLKLLDDRPVQYAINDAVKYKVDEAGIHPVANDQLPIQGMLFTVGGAPYQDPSSWAGWTDYLFNVTN</sequence>
<feature type="transmembrane region" description="Helical" evidence="1">
    <location>
        <begin position="204"/>
        <end position="227"/>
    </location>
</feature>
<name>A0A2R5EYW4_9BACL</name>
<comment type="caution">
    <text evidence="2">The sequence shown here is derived from an EMBL/GenBank/DDBJ whole genome shotgun (WGS) entry which is preliminary data.</text>
</comment>
<evidence type="ECO:0000313" key="2">
    <source>
        <dbReference type="EMBL" id="GBG11860.1"/>
    </source>
</evidence>
<keyword evidence="1" id="KW-0812">Transmembrane</keyword>
<keyword evidence="3" id="KW-1185">Reference proteome</keyword>
<proteinExistence type="predicted"/>